<proteinExistence type="predicted"/>
<keyword evidence="2" id="KW-1185">Reference proteome</keyword>
<comment type="caution">
    <text evidence="1">The sequence shown here is derived from an EMBL/GenBank/DDBJ whole genome shotgun (WGS) entry which is preliminary data.</text>
</comment>
<sequence>MVAACGLCRVWRVVRFSPAGCTSMSPLSVKSNLAHCVTSYRFRFRCYLVEFLSGSTSQGFDVRPLIVECGSIVLLATTVQKLATMC</sequence>
<protein>
    <submittedName>
        <fullName evidence="1">Uncharacterized protein</fullName>
    </submittedName>
</protein>
<gene>
    <name evidence="1" type="ORF">EJB05_04357</name>
</gene>
<dbReference type="Gramene" id="TVU44894">
    <property type="protein sequence ID" value="TVU44894"/>
    <property type="gene ID" value="EJB05_04357"/>
</dbReference>
<evidence type="ECO:0000313" key="2">
    <source>
        <dbReference type="Proteomes" id="UP000324897"/>
    </source>
</evidence>
<evidence type="ECO:0000313" key="1">
    <source>
        <dbReference type="EMBL" id="TVU44894.1"/>
    </source>
</evidence>
<dbReference type="EMBL" id="RWGY01000004">
    <property type="protein sequence ID" value="TVU44894.1"/>
    <property type="molecule type" value="Genomic_DNA"/>
</dbReference>
<dbReference type="AlphaFoldDB" id="A0A5J9WC45"/>
<dbReference type="Proteomes" id="UP000324897">
    <property type="component" value="Chromosome 5"/>
</dbReference>
<accession>A0A5J9WC45</accession>
<name>A0A5J9WC45_9POAL</name>
<organism evidence="1 2">
    <name type="scientific">Eragrostis curvula</name>
    <name type="common">weeping love grass</name>
    <dbReference type="NCBI Taxonomy" id="38414"/>
    <lineage>
        <taxon>Eukaryota</taxon>
        <taxon>Viridiplantae</taxon>
        <taxon>Streptophyta</taxon>
        <taxon>Embryophyta</taxon>
        <taxon>Tracheophyta</taxon>
        <taxon>Spermatophyta</taxon>
        <taxon>Magnoliopsida</taxon>
        <taxon>Liliopsida</taxon>
        <taxon>Poales</taxon>
        <taxon>Poaceae</taxon>
        <taxon>PACMAD clade</taxon>
        <taxon>Chloridoideae</taxon>
        <taxon>Eragrostideae</taxon>
        <taxon>Eragrostidinae</taxon>
        <taxon>Eragrostis</taxon>
    </lineage>
</organism>
<reference evidence="1 2" key="1">
    <citation type="journal article" date="2019" name="Sci. Rep.">
        <title>A high-quality genome of Eragrostis curvula grass provides insights into Poaceae evolution and supports new strategies to enhance forage quality.</title>
        <authorList>
            <person name="Carballo J."/>
            <person name="Santos B.A.C.M."/>
            <person name="Zappacosta D."/>
            <person name="Garbus I."/>
            <person name="Selva J.P."/>
            <person name="Gallo C.A."/>
            <person name="Diaz A."/>
            <person name="Albertini E."/>
            <person name="Caccamo M."/>
            <person name="Echenique V."/>
        </authorList>
    </citation>
    <scope>NUCLEOTIDE SEQUENCE [LARGE SCALE GENOMIC DNA]</scope>
    <source>
        <strain evidence="2">cv. Victoria</strain>
        <tissue evidence="1">Leaf</tissue>
    </source>
</reference>